<evidence type="ECO:0000313" key="8">
    <source>
        <dbReference type="EMBL" id="CAB5379863.1"/>
    </source>
</evidence>
<dbReference type="PANTHER" id="PTHR11909">
    <property type="entry name" value="CASEIN KINASE-RELATED"/>
    <property type="match status" value="1"/>
</dbReference>
<evidence type="ECO:0000313" key="9">
    <source>
        <dbReference type="Proteomes" id="UP000684084"/>
    </source>
</evidence>
<dbReference type="PROSITE" id="PS50280">
    <property type="entry name" value="SET"/>
    <property type="match status" value="1"/>
</dbReference>
<evidence type="ECO:0000259" key="7">
    <source>
        <dbReference type="PROSITE" id="PS50280"/>
    </source>
</evidence>
<evidence type="ECO:0000256" key="5">
    <source>
        <dbReference type="SAM" id="MobiDB-lite"/>
    </source>
</evidence>
<dbReference type="CDD" id="cd14125">
    <property type="entry name" value="STKc_CK1_delta_epsilon"/>
    <property type="match status" value="1"/>
</dbReference>
<feature type="compositionally biased region" description="Polar residues" evidence="5">
    <location>
        <begin position="831"/>
        <end position="843"/>
    </location>
</feature>
<evidence type="ECO:0000256" key="2">
    <source>
        <dbReference type="ARBA" id="ARBA00012513"/>
    </source>
</evidence>
<dbReference type="GO" id="GO:0016279">
    <property type="term" value="F:protein-lysine N-methyltransferase activity"/>
    <property type="evidence" value="ECO:0007669"/>
    <property type="project" value="InterPro"/>
</dbReference>
<name>A0A915ZJJ0_9GLOM</name>
<evidence type="ECO:0000256" key="1">
    <source>
        <dbReference type="ARBA" id="ARBA00005926"/>
    </source>
</evidence>
<dbReference type="CDD" id="cd19177">
    <property type="entry name" value="SET_SETD4"/>
    <property type="match status" value="1"/>
</dbReference>
<dbReference type="SMART" id="SM00220">
    <property type="entry name" value="S_TKc"/>
    <property type="match status" value="1"/>
</dbReference>
<dbReference type="Pfam" id="PF00856">
    <property type="entry name" value="SET"/>
    <property type="match status" value="1"/>
</dbReference>
<proteinExistence type="inferred from homology"/>
<dbReference type="InterPro" id="IPR044429">
    <property type="entry name" value="SETD4_SET"/>
</dbReference>
<dbReference type="GO" id="GO:0004674">
    <property type="term" value="F:protein serine/threonine kinase activity"/>
    <property type="evidence" value="ECO:0007669"/>
    <property type="project" value="UniProtKB-EC"/>
</dbReference>
<gene>
    <name evidence="8" type="ORF">CHRIB12_LOCUS16834</name>
</gene>
<sequence>MFGKKKSRLGRTFRHRQFQHKQQKTVTIIKEEKWTNFREWLKREGFPKTNLTLAEFQDTGRGMMATRDIKAGEVIISVPKKFLITYRSLTNLLKGQLSRSPVKLSAHQFISLYLILEYKKGSQSSIYPYINMLPKDFDNMPLNYNKELFNLLPHNVKVDVKSQRAKFEHDFAAINNFLKSQGIHSKITRKDYLWGWLCVNTRCIYLETKNSDDVKDRIAIAPLLDFLNHTYEAKIKGEFNYMTQCYEITTFVPYKRGDQVFINYGPHDNFFILMEYGFVIPNNPYNYVSLDKEYLEISLPGETELARQEKLDLLLRHGFYGDYSLRISEISFRLLTALRLRVIQQFDVSTTGTQGIILKWKNTITGLTEIINSQNEKSMYFHLQLICESALLKAEQVLEALKASKATHLPLSHVKLLCLKQYHIGYVVSFAVIVNIPTPILIHTKSLQNGYGLESTNIINGEEVAIKLESTKAKHPQLEYEAKVYKTLAGGVGIPFVRWYGTECDYNAMVIDLLGPSLEDLFNFCNRKFSLKTVLLLADQLISRIEYIHSKNFIHRDIKPDNFLMGIGKRGNQVNVIDFGLAKKYRDPKTHLHIPYRENKNLTGTARYASINTHLGVEQSRRDDLESLGYVMMYFCRGSLPWQGLKAATKKQKYDRIMEKKMTTPTELLCRTFPNEFAIYLNYTRSLRFDDKPDYSYLRKLFRDLFVREGFQYDYVFDWTIFKYEKDASKVHMPLAMPDDANGAVEQGEDDNKVQKRVTSRQTTGLVNEPTASTTRRTTNKPPLYNPGISGSRAAASSQQIQSGPSRITQVPRRNNKDAAPQPVPSDRLLRSQTKNNPASPNYMNFRVRKDESSGGNGQCERFNRSATRQEHFFLPEAIISTQYTLGGTVILIDLNFPEQKIAELKKFFLLVFS</sequence>
<reference evidence="8" key="1">
    <citation type="submission" date="2020-05" db="EMBL/GenBank/DDBJ databases">
        <authorList>
            <person name="Rincon C."/>
            <person name="Sanders R I."/>
            <person name="Robbins C."/>
            <person name="Chaturvedi A."/>
        </authorList>
    </citation>
    <scope>NUCLEOTIDE SEQUENCE</scope>
    <source>
        <strain evidence="8">CHB12</strain>
    </source>
</reference>
<dbReference type="Proteomes" id="UP000684084">
    <property type="component" value="Unassembled WGS sequence"/>
</dbReference>
<dbReference type="InterPro" id="IPR000719">
    <property type="entry name" value="Prot_kinase_dom"/>
</dbReference>
<feature type="domain" description="Protein kinase" evidence="6">
    <location>
        <begin position="441"/>
        <end position="707"/>
    </location>
</feature>
<feature type="compositionally biased region" description="Polar residues" evidence="5">
    <location>
        <begin position="760"/>
        <end position="781"/>
    </location>
</feature>
<evidence type="ECO:0000256" key="3">
    <source>
        <dbReference type="ARBA" id="ARBA00047899"/>
    </source>
</evidence>
<dbReference type="InterPro" id="IPR008271">
    <property type="entry name" value="Ser/Thr_kinase_AS"/>
</dbReference>
<accession>A0A915ZJJ0</accession>
<dbReference type="PROSITE" id="PS50011">
    <property type="entry name" value="PROTEIN_KINASE_DOM"/>
    <property type="match status" value="1"/>
</dbReference>
<feature type="region of interest" description="Disordered" evidence="5">
    <location>
        <begin position="741"/>
        <end position="861"/>
    </location>
</feature>
<dbReference type="VEuPathDB" id="FungiDB:RhiirFUN_002543"/>
<dbReference type="OrthoDB" id="5800476at2759"/>
<evidence type="ECO:0000256" key="4">
    <source>
        <dbReference type="ARBA" id="ARBA00048679"/>
    </source>
</evidence>
<feature type="compositionally biased region" description="Low complexity" evidence="5">
    <location>
        <begin position="787"/>
        <end position="806"/>
    </location>
</feature>
<dbReference type="FunFam" id="1.10.510.10:FF:000159">
    <property type="entry name" value="Casein kinase I hhp1"/>
    <property type="match status" value="1"/>
</dbReference>
<comment type="similarity">
    <text evidence="1">Belongs to the protein kinase superfamily. CK1 Ser/Thr protein kinase family. Casein kinase I subfamily.</text>
</comment>
<dbReference type="GO" id="GO:0005524">
    <property type="term" value="F:ATP binding"/>
    <property type="evidence" value="ECO:0007669"/>
    <property type="project" value="InterPro"/>
</dbReference>
<dbReference type="PROSITE" id="PS00108">
    <property type="entry name" value="PROTEIN_KINASE_ST"/>
    <property type="match status" value="1"/>
</dbReference>
<dbReference type="Pfam" id="PF00069">
    <property type="entry name" value="Pkinase"/>
    <property type="match status" value="1"/>
</dbReference>
<evidence type="ECO:0000259" key="6">
    <source>
        <dbReference type="PROSITE" id="PS50011"/>
    </source>
</evidence>
<dbReference type="InterPro" id="IPR050235">
    <property type="entry name" value="CK1_Ser-Thr_kinase"/>
</dbReference>
<dbReference type="EC" id="2.7.11.1" evidence="2"/>
<dbReference type="InterPro" id="IPR001214">
    <property type="entry name" value="SET_dom"/>
</dbReference>
<dbReference type="VEuPathDB" id="FungiDB:RhiirFUN_002542"/>
<comment type="caution">
    <text evidence="8">The sequence shown here is derived from an EMBL/GenBank/DDBJ whole genome shotgun (WGS) entry which is preliminary data.</text>
</comment>
<organism evidence="8 9">
    <name type="scientific">Rhizophagus irregularis</name>
    <dbReference type="NCBI Taxonomy" id="588596"/>
    <lineage>
        <taxon>Eukaryota</taxon>
        <taxon>Fungi</taxon>
        <taxon>Fungi incertae sedis</taxon>
        <taxon>Mucoromycota</taxon>
        <taxon>Glomeromycotina</taxon>
        <taxon>Glomeromycetes</taxon>
        <taxon>Glomerales</taxon>
        <taxon>Glomeraceae</taxon>
        <taxon>Rhizophagus</taxon>
    </lineage>
</organism>
<dbReference type="AlphaFoldDB" id="A0A915ZJJ0"/>
<comment type="catalytic activity">
    <reaction evidence="3">
        <text>L-threonyl-[protein] + ATP = O-phospho-L-threonyl-[protein] + ADP + H(+)</text>
        <dbReference type="Rhea" id="RHEA:46608"/>
        <dbReference type="Rhea" id="RHEA-COMP:11060"/>
        <dbReference type="Rhea" id="RHEA-COMP:11605"/>
        <dbReference type="ChEBI" id="CHEBI:15378"/>
        <dbReference type="ChEBI" id="CHEBI:30013"/>
        <dbReference type="ChEBI" id="CHEBI:30616"/>
        <dbReference type="ChEBI" id="CHEBI:61977"/>
        <dbReference type="ChEBI" id="CHEBI:456216"/>
        <dbReference type="EC" id="2.7.11.1"/>
    </reaction>
</comment>
<dbReference type="EMBL" id="CAGKOT010000041">
    <property type="protein sequence ID" value="CAB5379863.1"/>
    <property type="molecule type" value="Genomic_DNA"/>
</dbReference>
<protein>
    <recommendedName>
        <fullName evidence="2">non-specific serine/threonine protein kinase</fullName>
        <ecNumber evidence="2">2.7.11.1</ecNumber>
    </recommendedName>
</protein>
<feature type="domain" description="SET" evidence="7">
    <location>
        <begin position="49"/>
        <end position="265"/>
    </location>
</feature>
<comment type="catalytic activity">
    <reaction evidence="4">
        <text>L-seryl-[protein] + ATP = O-phospho-L-seryl-[protein] + ADP + H(+)</text>
        <dbReference type="Rhea" id="RHEA:17989"/>
        <dbReference type="Rhea" id="RHEA-COMP:9863"/>
        <dbReference type="Rhea" id="RHEA-COMP:11604"/>
        <dbReference type="ChEBI" id="CHEBI:15378"/>
        <dbReference type="ChEBI" id="CHEBI:29999"/>
        <dbReference type="ChEBI" id="CHEBI:30616"/>
        <dbReference type="ChEBI" id="CHEBI:83421"/>
        <dbReference type="ChEBI" id="CHEBI:456216"/>
        <dbReference type="EC" id="2.7.11.1"/>
    </reaction>
</comment>